<protein>
    <submittedName>
        <fullName evidence="2">Uncharacterized protein</fullName>
    </submittedName>
</protein>
<organism evidence="2 3">
    <name type="scientific">Paractinoplanes toevensis</name>
    <dbReference type="NCBI Taxonomy" id="571911"/>
    <lineage>
        <taxon>Bacteria</taxon>
        <taxon>Bacillati</taxon>
        <taxon>Actinomycetota</taxon>
        <taxon>Actinomycetes</taxon>
        <taxon>Micromonosporales</taxon>
        <taxon>Micromonosporaceae</taxon>
        <taxon>Paractinoplanes</taxon>
    </lineage>
</organism>
<comment type="caution">
    <text evidence="2">The sequence shown here is derived from an EMBL/GenBank/DDBJ whole genome shotgun (WGS) entry which is preliminary data.</text>
</comment>
<accession>A0A919TEJ6</accession>
<dbReference type="AlphaFoldDB" id="A0A919TEJ6"/>
<proteinExistence type="predicted"/>
<gene>
    <name evidence="2" type="ORF">Ato02nite_051840</name>
</gene>
<dbReference type="EMBL" id="BOQN01000066">
    <property type="protein sequence ID" value="GIM93391.1"/>
    <property type="molecule type" value="Genomic_DNA"/>
</dbReference>
<feature type="transmembrane region" description="Helical" evidence="1">
    <location>
        <begin position="39"/>
        <end position="57"/>
    </location>
</feature>
<keyword evidence="3" id="KW-1185">Reference proteome</keyword>
<keyword evidence="1" id="KW-0472">Membrane</keyword>
<evidence type="ECO:0000313" key="3">
    <source>
        <dbReference type="Proteomes" id="UP000677082"/>
    </source>
</evidence>
<dbReference type="Proteomes" id="UP000677082">
    <property type="component" value="Unassembled WGS sequence"/>
</dbReference>
<evidence type="ECO:0000256" key="1">
    <source>
        <dbReference type="SAM" id="Phobius"/>
    </source>
</evidence>
<keyword evidence="1" id="KW-0812">Transmembrane</keyword>
<keyword evidence="1" id="KW-1133">Transmembrane helix</keyword>
<name>A0A919TEJ6_9ACTN</name>
<reference evidence="2 3" key="1">
    <citation type="submission" date="2021-03" db="EMBL/GenBank/DDBJ databases">
        <title>Whole genome shotgun sequence of Actinoplanes toevensis NBRC 105298.</title>
        <authorList>
            <person name="Komaki H."/>
            <person name="Tamura T."/>
        </authorList>
    </citation>
    <scope>NUCLEOTIDE SEQUENCE [LARGE SCALE GENOMIC DNA]</scope>
    <source>
        <strain evidence="2 3">NBRC 105298</strain>
    </source>
</reference>
<sequence length="79" mass="8290">MGKARLPAEEVTGLIRQEVPGSQPVFVDPSGARRRRIRWAAYAAGALLVLILVAVWVSQLSGPAAPPARPPCASGACTR</sequence>
<evidence type="ECO:0000313" key="2">
    <source>
        <dbReference type="EMBL" id="GIM93391.1"/>
    </source>
</evidence>